<evidence type="ECO:0000313" key="2">
    <source>
        <dbReference type="EMBL" id="MFC4911787.1"/>
    </source>
</evidence>
<protein>
    <submittedName>
        <fullName evidence="2">PadR family transcriptional regulator</fullName>
    </submittedName>
</protein>
<accession>A0ABV9U5Y2</accession>
<comment type="caution">
    <text evidence="2">The sequence shown here is derived from an EMBL/GenBank/DDBJ whole genome shotgun (WGS) entry which is preliminary data.</text>
</comment>
<dbReference type="Pfam" id="PF03551">
    <property type="entry name" value="PadR"/>
    <property type="match status" value="1"/>
</dbReference>
<dbReference type="InterPro" id="IPR036390">
    <property type="entry name" value="WH_DNA-bd_sf"/>
</dbReference>
<dbReference type="PANTHER" id="PTHR33169">
    <property type="entry name" value="PADR-FAMILY TRANSCRIPTIONAL REGULATOR"/>
    <property type="match status" value="1"/>
</dbReference>
<dbReference type="InterPro" id="IPR005149">
    <property type="entry name" value="Tscrpt_reg_PadR_N"/>
</dbReference>
<evidence type="ECO:0000259" key="1">
    <source>
        <dbReference type="Pfam" id="PF03551"/>
    </source>
</evidence>
<dbReference type="InterPro" id="IPR036388">
    <property type="entry name" value="WH-like_DNA-bd_sf"/>
</dbReference>
<feature type="domain" description="Transcription regulator PadR N-terminal" evidence="1">
    <location>
        <begin position="7"/>
        <end position="78"/>
    </location>
</feature>
<reference evidence="3" key="1">
    <citation type="journal article" date="2019" name="Int. J. Syst. Evol. Microbiol.">
        <title>The Global Catalogue of Microorganisms (GCM) 10K type strain sequencing project: providing services to taxonomists for standard genome sequencing and annotation.</title>
        <authorList>
            <consortium name="The Broad Institute Genomics Platform"/>
            <consortium name="The Broad Institute Genome Sequencing Center for Infectious Disease"/>
            <person name="Wu L."/>
            <person name="Ma J."/>
        </authorList>
    </citation>
    <scope>NUCLEOTIDE SEQUENCE [LARGE SCALE GENOMIC DNA]</scope>
    <source>
        <strain evidence="3">KLKA75</strain>
    </source>
</reference>
<dbReference type="PANTHER" id="PTHR33169:SF14">
    <property type="entry name" value="TRANSCRIPTIONAL REGULATOR RV3488"/>
    <property type="match status" value="1"/>
</dbReference>
<proteinExistence type="predicted"/>
<sequence length="179" mass="20177">MYLDILVLSRLRQGAAHGYELRRRIEATTSFAMHNNSLYPALRRFEEAGAVERTTEPQDGRPPRHVYRITPAGTRLLHDMAADLPDDLAGNEGEFLVRLSLFDDLAPHERARVIAARDRAVELRLRRLEEIDGHAAGAGSPWGRLVAREMLARAERERGWLAELARRAAALDPPSERTP</sequence>
<dbReference type="SUPFAM" id="SSF46785">
    <property type="entry name" value="Winged helix' DNA-binding domain"/>
    <property type="match status" value="1"/>
</dbReference>
<dbReference type="Gene3D" id="1.10.10.10">
    <property type="entry name" value="Winged helix-like DNA-binding domain superfamily/Winged helix DNA-binding domain"/>
    <property type="match status" value="1"/>
</dbReference>
<keyword evidence="3" id="KW-1185">Reference proteome</keyword>
<gene>
    <name evidence="2" type="ORF">ACFPCY_31090</name>
</gene>
<evidence type="ECO:0000313" key="3">
    <source>
        <dbReference type="Proteomes" id="UP001595872"/>
    </source>
</evidence>
<dbReference type="Proteomes" id="UP001595872">
    <property type="component" value="Unassembled WGS sequence"/>
</dbReference>
<dbReference type="RefSeq" id="WP_378261048.1">
    <property type="nucleotide sequence ID" value="NZ_JBHSIT010000010.1"/>
</dbReference>
<organism evidence="2 3">
    <name type="scientific">Actinomadura gamaensis</name>
    <dbReference type="NCBI Taxonomy" id="1763541"/>
    <lineage>
        <taxon>Bacteria</taxon>
        <taxon>Bacillati</taxon>
        <taxon>Actinomycetota</taxon>
        <taxon>Actinomycetes</taxon>
        <taxon>Streptosporangiales</taxon>
        <taxon>Thermomonosporaceae</taxon>
        <taxon>Actinomadura</taxon>
    </lineage>
</organism>
<dbReference type="EMBL" id="JBHSIT010000010">
    <property type="protein sequence ID" value="MFC4911787.1"/>
    <property type="molecule type" value="Genomic_DNA"/>
</dbReference>
<name>A0ABV9U5Y2_9ACTN</name>
<dbReference type="InterPro" id="IPR052509">
    <property type="entry name" value="Metal_resp_DNA-bind_regulator"/>
</dbReference>